<dbReference type="SUPFAM" id="SSF81653">
    <property type="entry name" value="Calcium ATPase, transduction domain A"/>
    <property type="match status" value="1"/>
</dbReference>
<dbReference type="SUPFAM" id="SSF56672">
    <property type="entry name" value="DNA/RNA polymerases"/>
    <property type="match status" value="1"/>
</dbReference>
<dbReference type="STRING" id="33114.A0A2G2WRT5"/>
<keyword evidence="4" id="KW-0106">Calcium</keyword>
<evidence type="ECO:0000256" key="6">
    <source>
        <dbReference type="ARBA" id="ARBA00022989"/>
    </source>
</evidence>
<accession>A0A2G2WRT5</accession>
<evidence type="ECO:0000313" key="12">
    <source>
        <dbReference type="Proteomes" id="UP000224567"/>
    </source>
</evidence>
<evidence type="ECO:0000256" key="1">
    <source>
        <dbReference type="ARBA" id="ARBA00004127"/>
    </source>
</evidence>
<protein>
    <submittedName>
        <fullName evidence="11">Uncharacterized protein</fullName>
    </submittedName>
</protein>
<feature type="transmembrane region" description="Helical" evidence="8">
    <location>
        <begin position="1125"/>
        <end position="1145"/>
    </location>
</feature>
<feature type="transmembrane region" description="Helical" evidence="8">
    <location>
        <begin position="1061"/>
        <end position="1080"/>
    </location>
</feature>
<dbReference type="PANTHER" id="PTHR24093">
    <property type="entry name" value="CATION TRANSPORTING ATPASE"/>
    <property type="match status" value="1"/>
</dbReference>
<dbReference type="SUPFAM" id="SSF81665">
    <property type="entry name" value="Calcium ATPase, transmembrane domain M"/>
    <property type="match status" value="1"/>
</dbReference>
<gene>
    <name evidence="11" type="ORF">CQW23_12155</name>
</gene>
<dbReference type="InterPro" id="IPR006068">
    <property type="entry name" value="ATPase_P-typ_cation-transptr_C"/>
</dbReference>
<keyword evidence="2 8" id="KW-0812">Transmembrane</keyword>
<organism evidence="11 12">
    <name type="scientific">Capsicum baccatum</name>
    <name type="common">Peruvian pepper</name>
    <dbReference type="NCBI Taxonomy" id="33114"/>
    <lineage>
        <taxon>Eukaryota</taxon>
        <taxon>Viridiplantae</taxon>
        <taxon>Streptophyta</taxon>
        <taxon>Embryophyta</taxon>
        <taxon>Tracheophyta</taxon>
        <taxon>Spermatophyta</taxon>
        <taxon>Magnoliopsida</taxon>
        <taxon>eudicotyledons</taxon>
        <taxon>Gunneridae</taxon>
        <taxon>Pentapetalae</taxon>
        <taxon>asterids</taxon>
        <taxon>lamiids</taxon>
        <taxon>Solanales</taxon>
        <taxon>Solanaceae</taxon>
        <taxon>Solanoideae</taxon>
        <taxon>Capsiceae</taxon>
        <taxon>Capsicum</taxon>
    </lineage>
</organism>
<feature type="transmembrane region" description="Helical" evidence="8">
    <location>
        <begin position="728"/>
        <end position="747"/>
    </location>
</feature>
<feature type="transmembrane region" description="Helical" evidence="8">
    <location>
        <begin position="561"/>
        <end position="581"/>
    </location>
</feature>
<dbReference type="Proteomes" id="UP000224567">
    <property type="component" value="Unassembled WGS sequence"/>
</dbReference>
<keyword evidence="12" id="KW-1185">Reference proteome</keyword>
<evidence type="ECO:0000313" key="11">
    <source>
        <dbReference type="EMBL" id="PHT47947.1"/>
    </source>
</evidence>
<keyword evidence="5" id="KW-0460">Magnesium</keyword>
<evidence type="ECO:0000256" key="8">
    <source>
        <dbReference type="SAM" id="Phobius"/>
    </source>
</evidence>
<dbReference type="Gene3D" id="3.40.50.1000">
    <property type="entry name" value="HAD superfamily/HAD-like"/>
    <property type="match status" value="1"/>
</dbReference>
<dbReference type="Gene3D" id="2.70.150.10">
    <property type="entry name" value="Calcium-transporting ATPase, cytoplasmic transduction domain A"/>
    <property type="match status" value="1"/>
</dbReference>
<evidence type="ECO:0000256" key="3">
    <source>
        <dbReference type="ARBA" id="ARBA00022723"/>
    </source>
</evidence>
<dbReference type="InterPro" id="IPR036412">
    <property type="entry name" value="HAD-like_sf"/>
</dbReference>
<dbReference type="InterPro" id="IPR016197">
    <property type="entry name" value="Chromo-like_dom_sf"/>
</dbReference>
<dbReference type="EMBL" id="MLFT02000005">
    <property type="protein sequence ID" value="PHT47947.1"/>
    <property type="molecule type" value="Genomic_DNA"/>
</dbReference>
<reference evidence="12" key="2">
    <citation type="journal article" date="2017" name="J. Anim. Genet.">
        <title>Multiple reference genome sequences of hot pepper reveal the massive evolution of plant disease resistance genes by retroduplication.</title>
        <authorList>
            <person name="Kim S."/>
            <person name="Park J."/>
            <person name="Yeom S.-I."/>
            <person name="Kim Y.-M."/>
            <person name="Seo E."/>
            <person name="Kim K.-T."/>
            <person name="Kim M.-S."/>
            <person name="Lee J.M."/>
            <person name="Cheong K."/>
            <person name="Shin H.-S."/>
            <person name="Kim S.-B."/>
            <person name="Han K."/>
            <person name="Lee J."/>
            <person name="Park M."/>
            <person name="Lee H.-A."/>
            <person name="Lee H.-Y."/>
            <person name="Lee Y."/>
            <person name="Oh S."/>
            <person name="Lee J.H."/>
            <person name="Choi E."/>
            <person name="Choi E."/>
            <person name="Lee S.E."/>
            <person name="Jeon J."/>
            <person name="Kim H."/>
            <person name="Choi G."/>
            <person name="Song H."/>
            <person name="Lee J."/>
            <person name="Lee S.-C."/>
            <person name="Kwon J.-K."/>
            <person name="Lee H.-Y."/>
            <person name="Koo N."/>
            <person name="Hong Y."/>
            <person name="Kim R.W."/>
            <person name="Kang W.-H."/>
            <person name="Huh J.H."/>
            <person name="Kang B.-C."/>
            <person name="Yang T.-J."/>
            <person name="Lee Y.-H."/>
            <person name="Bennetzen J.L."/>
            <person name="Choi D."/>
        </authorList>
    </citation>
    <scope>NUCLEOTIDE SEQUENCE [LARGE SCALE GENOMIC DNA]</scope>
    <source>
        <strain evidence="12">cv. PBC81</strain>
    </source>
</reference>
<feature type="transmembrane region" description="Helical" evidence="8">
    <location>
        <begin position="1157"/>
        <end position="1176"/>
    </location>
</feature>
<dbReference type="GO" id="GO:0012505">
    <property type="term" value="C:endomembrane system"/>
    <property type="evidence" value="ECO:0007669"/>
    <property type="project" value="UniProtKB-SubCell"/>
</dbReference>
<dbReference type="InterPro" id="IPR043502">
    <property type="entry name" value="DNA/RNA_pol_sf"/>
</dbReference>
<dbReference type="InterPro" id="IPR008250">
    <property type="entry name" value="ATPase_P-typ_transduc_dom_A_sf"/>
</dbReference>
<dbReference type="InterPro" id="IPR059000">
    <property type="entry name" value="ATPase_P-type_domA"/>
</dbReference>
<evidence type="ECO:0000259" key="9">
    <source>
        <dbReference type="Pfam" id="PF00122"/>
    </source>
</evidence>
<dbReference type="SUPFAM" id="SSF56784">
    <property type="entry name" value="HAD-like"/>
    <property type="match status" value="1"/>
</dbReference>
<evidence type="ECO:0000256" key="5">
    <source>
        <dbReference type="ARBA" id="ARBA00022842"/>
    </source>
</evidence>
<dbReference type="Gene3D" id="3.10.10.10">
    <property type="entry name" value="HIV Type 1 Reverse Transcriptase, subunit A, domain 1"/>
    <property type="match status" value="1"/>
</dbReference>
<dbReference type="GO" id="GO:0005388">
    <property type="term" value="F:P-type calcium transporter activity"/>
    <property type="evidence" value="ECO:0007669"/>
    <property type="project" value="TreeGrafter"/>
</dbReference>
<feature type="transmembrane region" description="Helical" evidence="8">
    <location>
        <begin position="510"/>
        <end position="526"/>
    </location>
</feature>
<feature type="transmembrane region" description="Helical" evidence="8">
    <location>
        <begin position="992"/>
        <end position="1015"/>
    </location>
</feature>
<feature type="transmembrane region" description="Helical" evidence="8">
    <location>
        <begin position="1021"/>
        <end position="1040"/>
    </location>
</feature>
<dbReference type="Gene3D" id="1.20.1110.10">
    <property type="entry name" value="Calcium-transporting ATPase, transmembrane domain"/>
    <property type="match status" value="3"/>
</dbReference>
<evidence type="ECO:0000256" key="7">
    <source>
        <dbReference type="ARBA" id="ARBA00023136"/>
    </source>
</evidence>
<keyword evidence="7 8" id="KW-0472">Membrane</keyword>
<proteinExistence type="predicted"/>
<dbReference type="GO" id="GO:0005886">
    <property type="term" value="C:plasma membrane"/>
    <property type="evidence" value="ECO:0007669"/>
    <property type="project" value="TreeGrafter"/>
</dbReference>
<name>A0A2G2WRT5_CAPBA</name>
<dbReference type="InterPro" id="IPR023214">
    <property type="entry name" value="HAD_sf"/>
</dbReference>
<feature type="domain" description="P-type ATPase A" evidence="9">
    <location>
        <begin position="603"/>
        <end position="647"/>
    </location>
</feature>
<evidence type="ECO:0000256" key="2">
    <source>
        <dbReference type="ARBA" id="ARBA00022692"/>
    </source>
</evidence>
<sequence length="1205" mass="136371">MDESMSNEWEGPEIIEEGFDIPQGEEELMTISLQTFTMVVGYQTIRITSYHEKRPLQVLIGTGSTHNFIDQGVDKTLGCNASIIVEQSVSVTDGTQVQTVSVYKNLQWLLQGGKELMTISLQDFTGAVGYQTIKVTGYYEKRPLHVLIDTGSTHNFPDQGVTKKLGCNANTIVEQSASVADERQVQTVSVYLVNKRPYRYPGVKKDIIEKLVQEMLDQGVIQHGSSPYTSPVVLVVSCISKLMAFDFAIEYKKGVENKVVDALSRNPSAELLAISILGPHGSLLDQINISWTIDQHLEAIIGSFPELAAKYYGPYLVDAMIGAVAYRLLLQADVLTHPFFSCFLIEKVFRGSSSTTHPPVIQLSSPYCPSPEAIIDRRLVKTCNRVVEQVLVTWSDLDKTQATWEFEPELQHRFSTFHFLRTRSFFNKEDLESGPITDDATLEPLDDETCSEMQLLQRNNINRIVQEKNWDELHEFGGVTGFAEALDSHLENGIVGDTEDICIRNATIKFPQTFVQVVVMFFYVLFEALKGWTIFLLVVAIILSLAFEIDEEGIQKCWLDNLILLMSVLGLIMFKLVGIYWEDKKLMKKMKDQKRKMQRQRVAEEVRVIRGGIEGLVRYSDLVYGDIIFLRRGDLVPANGIFVSNCGEALEVRDDDDVELCINDQNPCLLLGSEVIKGDAKMIVTSSFIGNEADQWTERMRRAITKSTSHTGFNLDACFEKLRTKIHVIEIAISILTLVVMFMRFKFHQDDEHENRLEIKEEPAKFSQIVNSIRKFARDAKLTTLLCVSLVGIREGLSLVVSGAIFYWKRKIVGSYHDYSKIDTSLLLKVESSVTIVCSMKNGWLIEQNHQAVIRNIAVKTLAELGNLKTIFISEDDVDELKNIVSEVGFNSDDDTLVVNGEDFYQLSDADKMEKIDKTICIMGNCSVRHKLLFVKCLKLKGKVVLMLGERTSDGLVIQKADFGMYINTWSFDYLIGMLKLERFISESMRKFIQIELILTLASWLINLITVMIMGNAPLTTLKLIWLSFLVTFPGGLALFSGQREDERLSVDKHTLKMKAMWRNIIVQVTYQIVIFVVLQCKGKANNIHSEFIIFNGFALCQFFSILCAREPEKKNIFYGCRCNYWFWAACGIFLILHVGIVEGATLVISDNMQVEWTLWAVCFSIGVATCFFDWAGKCTLQYIAPIAQYFAFASMCTLQPLVSE</sequence>
<dbReference type="AlphaFoldDB" id="A0A2G2WRT5"/>
<dbReference type="SUPFAM" id="SSF54160">
    <property type="entry name" value="Chromo domain-like"/>
    <property type="match status" value="1"/>
</dbReference>
<comment type="caution">
    <text evidence="11">The sequence shown here is derived from an EMBL/GenBank/DDBJ whole genome shotgun (WGS) entry which is preliminary data.</text>
</comment>
<keyword evidence="3" id="KW-0479">Metal-binding</keyword>
<feature type="transmembrane region" description="Helical" evidence="8">
    <location>
        <begin position="782"/>
        <end position="808"/>
    </location>
</feature>
<feature type="transmembrane region" description="Helical" evidence="8">
    <location>
        <begin position="1092"/>
        <end position="1109"/>
    </location>
</feature>
<comment type="subcellular location">
    <subcellularLocation>
        <location evidence="1">Endomembrane system</location>
        <topology evidence="1">Multi-pass membrane protein</topology>
    </subcellularLocation>
</comment>
<evidence type="ECO:0000259" key="10">
    <source>
        <dbReference type="Pfam" id="PF00689"/>
    </source>
</evidence>
<reference evidence="11 12" key="1">
    <citation type="journal article" date="2017" name="Genome Biol.">
        <title>New reference genome sequences of hot pepper reveal the massive evolution of plant disease-resistance genes by retroduplication.</title>
        <authorList>
            <person name="Kim S."/>
            <person name="Park J."/>
            <person name="Yeom S.I."/>
            <person name="Kim Y.M."/>
            <person name="Seo E."/>
            <person name="Kim K.T."/>
            <person name="Kim M.S."/>
            <person name="Lee J.M."/>
            <person name="Cheong K."/>
            <person name="Shin H.S."/>
            <person name="Kim S.B."/>
            <person name="Han K."/>
            <person name="Lee J."/>
            <person name="Park M."/>
            <person name="Lee H.A."/>
            <person name="Lee H.Y."/>
            <person name="Lee Y."/>
            <person name="Oh S."/>
            <person name="Lee J.H."/>
            <person name="Choi E."/>
            <person name="Choi E."/>
            <person name="Lee S.E."/>
            <person name="Jeon J."/>
            <person name="Kim H."/>
            <person name="Choi G."/>
            <person name="Song H."/>
            <person name="Lee J."/>
            <person name="Lee S.C."/>
            <person name="Kwon J.K."/>
            <person name="Lee H.Y."/>
            <person name="Koo N."/>
            <person name="Hong Y."/>
            <person name="Kim R.W."/>
            <person name="Kang W.H."/>
            <person name="Huh J.H."/>
            <person name="Kang B.C."/>
            <person name="Yang T.J."/>
            <person name="Lee Y.H."/>
            <person name="Bennetzen J.L."/>
            <person name="Choi D."/>
        </authorList>
    </citation>
    <scope>NUCLEOTIDE SEQUENCE [LARGE SCALE GENOMIC DNA]</scope>
    <source>
        <strain evidence="12">cv. PBC81</strain>
    </source>
</reference>
<dbReference type="Pfam" id="PF00689">
    <property type="entry name" value="Cation_ATPase_C"/>
    <property type="match status" value="1"/>
</dbReference>
<dbReference type="PANTHER" id="PTHR24093:SF369">
    <property type="entry name" value="CALCIUM-TRANSPORTING ATPASE"/>
    <property type="match status" value="1"/>
</dbReference>
<dbReference type="OrthoDB" id="116380at2759"/>
<evidence type="ECO:0000256" key="4">
    <source>
        <dbReference type="ARBA" id="ARBA00022837"/>
    </source>
</evidence>
<keyword evidence="6 8" id="KW-1133">Transmembrane helix</keyword>
<dbReference type="InterPro" id="IPR023298">
    <property type="entry name" value="ATPase_P-typ_TM_dom_sf"/>
</dbReference>
<feature type="domain" description="Cation-transporting P-type ATPase C-terminal" evidence="10">
    <location>
        <begin position="1017"/>
        <end position="1178"/>
    </location>
</feature>
<dbReference type="GO" id="GO:0046872">
    <property type="term" value="F:metal ion binding"/>
    <property type="evidence" value="ECO:0007669"/>
    <property type="project" value="UniProtKB-KW"/>
</dbReference>
<dbReference type="Pfam" id="PF00122">
    <property type="entry name" value="E1-E2_ATPase"/>
    <property type="match status" value="1"/>
</dbReference>